<dbReference type="InParanoid" id="T0QD32"/>
<proteinExistence type="predicted"/>
<dbReference type="AlphaFoldDB" id="T0QD32"/>
<dbReference type="VEuPathDB" id="FungiDB:SDRG_06562"/>
<gene>
    <name evidence="2" type="ORF">SDRG_06562</name>
</gene>
<organism evidence="2 3">
    <name type="scientific">Saprolegnia diclina (strain VS20)</name>
    <dbReference type="NCBI Taxonomy" id="1156394"/>
    <lineage>
        <taxon>Eukaryota</taxon>
        <taxon>Sar</taxon>
        <taxon>Stramenopiles</taxon>
        <taxon>Oomycota</taxon>
        <taxon>Saprolegniomycetes</taxon>
        <taxon>Saprolegniales</taxon>
        <taxon>Saprolegniaceae</taxon>
        <taxon>Saprolegnia</taxon>
    </lineage>
</organism>
<protein>
    <submittedName>
        <fullName evidence="2">Uncharacterized protein</fullName>
    </submittedName>
</protein>
<evidence type="ECO:0000313" key="3">
    <source>
        <dbReference type="Proteomes" id="UP000030762"/>
    </source>
</evidence>
<sequence>MTSDPMTIKRARKEVLHAPTSVEDIKIYLCFGVREVDGMQQARREVAEYGGWSLLQPLALIPSTSFASSPSTKELKDMVLPHVIPLDDDLPPKQLPHERSVCSDEACLHERSCTKLVSELRKKEAQIQSLKNSMKELQARYQRDTKQLQHTMATVTTHAHASDKLRAKQSRVLKASLQKASANLSYYLNQS</sequence>
<dbReference type="OrthoDB" id="10563791at2759"/>
<evidence type="ECO:0000313" key="2">
    <source>
        <dbReference type="EMBL" id="EQC35804.1"/>
    </source>
</evidence>
<reference evidence="2 3" key="1">
    <citation type="submission" date="2012-04" db="EMBL/GenBank/DDBJ databases">
        <title>The Genome Sequence of Saprolegnia declina VS20.</title>
        <authorList>
            <consortium name="The Broad Institute Genome Sequencing Platform"/>
            <person name="Russ C."/>
            <person name="Nusbaum C."/>
            <person name="Tyler B."/>
            <person name="van West P."/>
            <person name="Dieguez-Uribeondo J."/>
            <person name="de Bruijn I."/>
            <person name="Tripathy S."/>
            <person name="Jiang R."/>
            <person name="Young S.K."/>
            <person name="Zeng Q."/>
            <person name="Gargeya S."/>
            <person name="Fitzgerald M."/>
            <person name="Haas B."/>
            <person name="Abouelleil A."/>
            <person name="Alvarado L."/>
            <person name="Arachchi H.M."/>
            <person name="Berlin A."/>
            <person name="Chapman S.B."/>
            <person name="Goldberg J."/>
            <person name="Griggs A."/>
            <person name="Gujja S."/>
            <person name="Hansen M."/>
            <person name="Howarth C."/>
            <person name="Imamovic A."/>
            <person name="Larimer J."/>
            <person name="McCowen C."/>
            <person name="Montmayeur A."/>
            <person name="Murphy C."/>
            <person name="Neiman D."/>
            <person name="Pearson M."/>
            <person name="Priest M."/>
            <person name="Roberts A."/>
            <person name="Saif S."/>
            <person name="Shea T."/>
            <person name="Sisk P."/>
            <person name="Sykes S."/>
            <person name="Wortman J."/>
            <person name="Nusbaum C."/>
            <person name="Birren B."/>
        </authorList>
    </citation>
    <scope>NUCLEOTIDE SEQUENCE [LARGE SCALE GENOMIC DNA]</scope>
    <source>
        <strain evidence="2 3">VS20</strain>
    </source>
</reference>
<feature type="coiled-coil region" evidence="1">
    <location>
        <begin position="113"/>
        <end position="147"/>
    </location>
</feature>
<accession>T0QD32</accession>
<dbReference type="RefSeq" id="XP_008610566.1">
    <property type="nucleotide sequence ID" value="XM_008612344.1"/>
</dbReference>
<dbReference type="Proteomes" id="UP000030762">
    <property type="component" value="Unassembled WGS sequence"/>
</dbReference>
<name>T0QD32_SAPDV</name>
<dbReference type="EMBL" id="JH767149">
    <property type="protein sequence ID" value="EQC35804.1"/>
    <property type="molecule type" value="Genomic_DNA"/>
</dbReference>
<keyword evidence="1" id="KW-0175">Coiled coil</keyword>
<evidence type="ECO:0000256" key="1">
    <source>
        <dbReference type="SAM" id="Coils"/>
    </source>
</evidence>
<dbReference type="GeneID" id="19947289"/>
<keyword evidence="3" id="KW-1185">Reference proteome</keyword>